<name>A0A6G1DT78_9ORYZ</name>
<dbReference type="AlphaFoldDB" id="A0A6G1DT78"/>
<proteinExistence type="predicted"/>
<evidence type="ECO:0000313" key="3">
    <source>
        <dbReference type="EMBL" id="KAF0915412.1"/>
    </source>
</evidence>
<evidence type="ECO:0000313" key="4">
    <source>
        <dbReference type="Proteomes" id="UP000479710"/>
    </source>
</evidence>
<evidence type="ECO:0000259" key="2">
    <source>
        <dbReference type="Pfam" id="PF05641"/>
    </source>
</evidence>
<sequence length="97" mass="10659">MHSFGSCPDKPPLAPGSEVEVGVDDKGFHGSWFEAVAKGFAPANGTRTSACYTAFYGPLVFEDGSTSLRPRPPLPFEEEIRVLVSLEIVEAFRKNRW</sequence>
<feature type="domain" description="Agenet-like" evidence="2">
    <location>
        <begin position="16"/>
        <end position="72"/>
    </location>
</feature>
<protein>
    <recommendedName>
        <fullName evidence="2">Agenet-like domain-containing protein</fullName>
    </recommendedName>
</protein>
<dbReference type="EMBL" id="SPHZ02000006">
    <property type="protein sequence ID" value="KAF0915412.1"/>
    <property type="molecule type" value="Genomic_DNA"/>
</dbReference>
<comment type="caution">
    <text evidence="3">The sequence shown here is derived from an EMBL/GenBank/DDBJ whole genome shotgun (WGS) entry which is preliminary data.</text>
</comment>
<accession>A0A6G1DT78</accession>
<reference evidence="3 4" key="1">
    <citation type="submission" date="2019-11" db="EMBL/GenBank/DDBJ databases">
        <title>Whole genome sequence of Oryza granulata.</title>
        <authorList>
            <person name="Li W."/>
        </authorList>
    </citation>
    <scope>NUCLEOTIDE SEQUENCE [LARGE SCALE GENOMIC DNA]</scope>
    <source>
        <strain evidence="4">cv. Menghai</strain>
        <tissue evidence="3">Leaf</tissue>
    </source>
</reference>
<dbReference type="Proteomes" id="UP000479710">
    <property type="component" value="Unassembled WGS sequence"/>
</dbReference>
<feature type="region of interest" description="Disordered" evidence="1">
    <location>
        <begin position="1"/>
        <end position="20"/>
    </location>
</feature>
<dbReference type="InterPro" id="IPR008395">
    <property type="entry name" value="Agenet-like_dom"/>
</dbReference>
<keyword evidence="4" id="KW-1185">Reference proteome</keyword>
<organism evidence="3 4">
    <name type="scientific">Oryza meyeriana var. granulata</name>
    <dbReference type="NCBI Taxonomy" id="110450"/>
    <lineage>
        <taxon>Eukaryota</taxon>
        <taxon>Viridiplantae</taxon>
        <taxon>Streptophyta</taxon>
        <taxon>Embryophyta</taxon>
        <taxon>Tracheophyta</taxon>
        <taxon>Spermatophyta</taxon>
        <taxon>Magnoliopsida</taxon>
        <taxon>Liliopsida</taxon>
        <taxon>Poales</taxon>
        <taxon>Poaceae</taxon>
        <taxon>BOP clade</taxon>
        <taxon>Oryzoideae</taxon>
        <taxon>Oryzeae</taxon>
        <taxon>Oryzinae</taxon>
        <taxon>Oryza</taxon>
        <taxon>Oryza meyeriana</taxon>
    </lineage>
</organism>
<gene>
    <name evidence="3" type="ORF">E2562_036107</name>
</gene>
<dbReference type="Pfam" id="PF05641">
    <property type="entry name" value="Agenet"/>
    <property type="match status" value="1"/>
</dbReference>
<evidence type="ECO:0000256" key="1">
    <source>
        <dbReference type="SAM" id="MobiDB-lite"/>
    </source>
</evidence>